<keyword evidence="1" id="KW-1133">Transmembrane helix</keyword>
<gene>
    <name evidence="2" type="ORF">DSL99_2919</name>
</gene>
<feature type="transmembrane region" description="Helical" evidence="1">
    <location>
        <begin position="413"/>
        <end position="430"/>
    </location>
</feature>
<keyword evidence="1" id="KW-0812">Transmembrane</keyword>
<feature type="transmembrane region" description="Helical" evidence="1">
    <location>
        <begin position="439"/>
        <end position="458"/>
    </location>
</feature>
<dbReference type="STRING" id="1122159.SAMN02745246_03205"/>
<dbReference type="Pfam" id="PF26314">
    <property type="entry name" value="MptA_B_family"/>
    <property type="match status" value="1"/>
</dbReference>
<name>A0A4Q0PJE0_9FLAO</name>
<evidence type="ECO:0000256" key="1">
    <source>
        <dbReference type="SAM" id="Phobius"/>
    </source>
</evidence>
<accession>A0A4Q0PJE0</accession>
<dbReference type="RefSeq" id="WP_083557984.1">
    <property type="nucleotide sequence ID" value="NZ_QOVL01000015.1"/>
</dbReference>
<evidence type="ECO:0008006" key="4">
    <source>
        <dbReference type="Google" id="ProtNLM"/>
    </source>
</evidence>
<dbReference type="AlphaFoldDB" id="A0A4Q0PJE0"/>
<reference evidence="2 3" key="1">
    <citation type="submission" date="2018-07" db="EMBL/GenBank/DDBJ databases">
        <title>Leeuwenhoekiella genomics.</title>
        <authorList>
            <person name="Tahon G."/>
            <person name="Willems A."/>
        </authorList>
    </citation>
    <scope>NUCLEOTIDE SEQUENCE [LARGE SCALE GENOMIC DNA]</scope>
    <source>
        <strain evidence="2 3">LMG 1345</strain>
    </source>
</reference>
<protein>
    <recommendedName>
        <fullName evidence="4">Mannosyltransferase</fullName>
    </recommendedName>
</protein>
<evidence type="ECO:0000313" key="2">
    <source>
        <dbReference type="EMBL" id="RXG27394.1"/>
    </source>
</evidence>
<feature type="transmembrane region" description="Helical" evidence="1">
    <location>
        <begin position="35"/>
        <end position="55"/>
    </location>
</feature>
<feature type="transmembrane region" description="Helical" evidence="1">
    <location>
        <begin position="143"/>
        <end position="172"/>
    </location>
</feature>
<feature type="transmembrane region" description="Helical" evidence="1">
    <location>
        <begin position="281"/>
        <end position="306"/>
    </location>
</feature>
<evidence type="ECO:0000313" key="3">
    <source>
        <dbReference type="Proteomes" id="UP000290608"/>
    </source>
</evidence>
<feature type="transmembrane region" description="Helical" evidence="1">
    <location>
        <begin position="378"/>
        <end position="401"/>
    </location>
</feature>
<dbReference type="Proteomes" id="UP000290608">
    <property type="component" value="Unassembled WGS sequence"/>
</dbReference>
<keyword evidence="1" id="KW-0472">Membrane</keyword>
<feature type="transmembrane region" description="Helical" evidence="1">
    <location>
        <begin position="347"/>
        <end position="366"/>
    </location>
</feature>
<feature type="transmembrane region" description="Helical" evidence="1">
    <location>
        <begin position="12"/>
        <end position="29"/>
    </location>
</feature>
<feature type="transmembrane region" description="Helical" evidence="1">
    <location>
        <begin position="231"/>
        <end position="260"/>
    </location>
</feature>
<feature type="transmembrane region" description="Helical" evidence="1">
    <location>
        <begin position="62"/>
        <end position="80"/>
    </location>
</feature>
<sequence>MLQTLKTYKIQIIMALTVLVLYAAFAYDLERSDFVRLITLFAGSFYLSFKLIQLLRFNFKTLVILGVLARLIFIIALPNLSQDYFRFLWDGRLLAKGLSPYLLTPNQWVTSGEIPINQSQVLLDGMSGLSRQHFSNYPPVNQFFFWLSGILSGSSILGGVLVLRLCIIAADLGILWIGRKLLEKLKLPEHQIFWYFLNPFIIIELTGNLHFEGVMLFFLIASIYLLIRGNWLWSAVLMGCSISVKLLPLLLLPVLFQYLIKSSSSENRISKIYNPFLKKPLQSIWFLIRYYSVALLIFAVSFAPFLNAELLNHFTDTIALWFQKFEFNASIYYIVRWIGFQVKGYNIIGSAGKMLPVIVIAILLLFTFLRKNNSPNRLLCVLLFSASIYFAFSTTVHPWYIATPLLLSVFTKYRYALIWSAAVILSYAAYQADNVHENLVLVALEYSAVASYLIWELINNKALKLFS</sequence>
<comment type="caution">
    <text evidence="2">The sequence shown here is derived from an EMBL/GenBank/DDBJ whole genome shotgun (WGS) entry which is preliminary data.</text>
</comment>
<organism evidence="2 3">
    <name type="scientific">Leeuwenhoekiella marinoflava</name>
    <dbReference type="NCBI Taxonomy" id="988"/>
    <lineage>
        <taxon>Bacteria</taxon>
        <taxon>Pseudomonadati</taxon>
        <taxon>Bacteroidota</taxon>
        <taxon>Flavobacteriia</taxon>
        <taxon>Flavobacteriales</taxon>
        <taxon>Flavobacteriaceae</taxon>
        <taxon>Leeuwenhoekiella</taxon>
    </lineage>
</organism>
<feature type="transmembrane region" description="Helical" evidence="1">
    <location>
        <begin position="192"/>
        <end position="225"/>
    </location>
</feature>
<proteinExistence type="predicted"/>
<dbReference type="EMBL" id="QOVL01000015">
    <property type="protein sequence ID" value="RXG27394.1"/>
    <property type="molecule type" value="Genomic_DNA"/>
</dbReference>